<comment type="caution">
    <text evidence="1">The sequence shown here is derived from an EMBL/GenBank/DDBJ whole genome shotgun (WGS) entry which is preliminary data.</text>
</comment>
<sequence length="106" mass="12063">MSFYERTLFECLFEMEFQVMLCSVRLTATEQILPSLTTDAEIAEMTQDRVETARKMVRTLLAIQCERAALELVVCRVGSVGNSALIGWVSQMLNEVHGKQCENRRS</sequence>
<proteinExistence type="predicted"/>
<evidence type="ECO:0000313" key="2">
    <source>
        <dbReference type="Proteomes" id="UP000014480"/>
    </source>
</evidence>
<dbReference type="EMBL" id="AMCV02000001">
    <property type="protein sequence ID" value="TDZ26381.1"/>
    <property type="molecule type" value="Genomic_DNA"/>
</dbReference>
<protein>
    <submittedName>
        <fullName evidence="1">Uncharacterized protein</fullName>
    </submittedName>
</protein>
<organism evidence="1 2">
    <name type="scientific">Colletotrichum orbiculare (strain 104-T / ATCC 96160 / CBS 514.97 / LARS 414 / MAFF 240422)</name>
    <name type="common">Cucumber anthracnose fungus</name>
    <name type="synonym">Colletotrichum lagenarium</name>
    <dbReference type="NCBI Taxonomy" id="1213857"/>
    <lineage>
        <taxon>Eukaryota</taxon>
        <taxon>Fungi</taxon>
        <taxon>Dikarya</taxon>
        <taxon>Ascomycota</taxon>
        <taxon>Pezizomycotina</taxon>
        <taxon>Sordariomycetes</taxon>
        <taxon>Hypocreomycetidae</taxon>
        <taxon>Glomerellales</taxon>
        <taxon>Glomerellaceae</taxon>
        <taxon>Colletotrichum</taxon>
        <taxon>Colletotrichum orbiculare species complex</taxon>
    </lineage>
</organism>
<dbReference type="AlphaFoldDB" id="A0A484G8A7"/>
<reference evidence="2" key="2">
    <citation type="journal article" date="2019" name="Mol. Plant Microbe Interact.">
        <title>Genome sequence resources for four phytopathogenic fungi from the Colletotrichum orbiculare species complex.</title>
        <authorList>
            <person name="Gan P."/>
            <person name="Tsushima A."/>
            <person name="Narusaka M."/>
            <person name="Narusaka Y."/>
            <person name="Takano Y."/>
            <person name="Kubo Y."/>
            <person name="Shirasu K."/>
        </authorList>
    </citation>
    <scope>GENOME REANNOTATION</scope>
    <source>
        <strain evidence="2">104-T / ATCC 96160 / CBS 514.97 / LARS 414 / MAFF 240422</strain>
    </source>
</reference>
<evidence type="ECO:0000313" key="1">
    <source>
        <dbReference type="EMBL" id="TDZ26381.1"/>
    </source>
</evidence>
<keyword evidence="2" id="KW-1185">Reference proteome</keyword>
<accession>A0A484G8A7</accession>
<gene>
    <name evidence="1" type="ORF">Cob_v001291</name>
</gene>
<reference evidence="2" key="1">
    <citation type="journal article" date="2013" name="New Phytol.">
        <title>Comparative genomic and transcriptomic analyses reveal the hemibiotrophic stage shift of Colletotrichum fungi.</title>
        <authorList>
            <person name="Gan P."/>
            <person name="Ikeda K."/>
            <person name="Irieda H."/>
            <person name="Narusaka M."/>
            <person name="O'Connell R.J."/>
            <person name="Narusaka Y."/>
            <person name="Takano Y."/>
            <person name="Kubo Y."/>
            <person name="Shirasu K."/>
        </authorList>
    </citation>
    <scope>NUCLEOTIDE SEQUENCE [LARGE SCALE GENOMIC DNA]</scope>
    <source>
        <strain evidence="2">104-T / ATCC 96160 / CBS 514.97 / LARS 414 / MAFF 240422</strain>
    </source>
</reference>
<name>A0A484G8A7_COLOR</name>
<dbReference type="Proteomes" id="UP000014480">
    <property type="component" value="Unassembled WGS sequence"/>
</dbReference>